<dbReference type="Proteomes" id="UP001519332">
    <property type="component" value="Unassembled WGS sequence"/>
</dbReference>
<evidence type="ECO:0000313" key="8">
    <source>
        <dbReference type="Proteomes" id="UP001519332"/>
    </source>
</evidence>
<dbReference type="RefSeq" id="WP_209642518.1">
    <property type="nucleotide sequence ID" value="NZ_JAGINW010000001.1"/>
</dbReference>
<dbReference type="Gene3D" id="1.20.1250.20">
    <property type="entry name" value="MFS general substrate transporter like domains"/>
    <property type="match status" value="2"/>
</dbReference>
<feature type="transmembrane region" description="Helical" evidence="5">
    <location>
        <begin position="156"/>
        <end position="175"/>
    </location>
</feature>
<dbReference type="InterPro" id="IPR050327">
    <property type="entry name" value="Proton-linked_MCT"/>
</dbReference>
<proteinExistence type="predicted"/>
<evidence type="ECO:0000256" key="3">
    <source>
        <dbReference type="ARBA" id="ARBA00022989"/>
    </source>
</evidence>
<feature type="transmembrane region" description="Helical" evidence="5">
    <location>
        <begin position="375"/>
        <end position="394"/>
    </location>
</feature>
<feature type="transmembrane region" description="Helical" evidence="5">
    <location>
        <begin position="60"/>
        <end position="84"/>
    </location>
</feature>
<protein>
    <submittedName>
        <fullName evidence="7">MFS family permease</fullName>
    </submittedName>
</protein>
<accession>A0ABS4TLL1</accession>
<feature type="transmembrane region" description="Helical" evidence="5">
    <location>
        <begin position="246"/>
        <end position="268"/>
    </location>
</feature>
<feature type="transmembrane region" description="Helical" evidence="5">
    <location>
        <begin position="181"/>
        <end position="201"/>
    </location>
</feature>
<evidence type="ECO:0000256" key="5">
    <source>
        <dbReference type="SAM" id="Phobius"/>
    </source>
</evidence>
<feature type="transmembrane region" description="Helical" evidence="5">
    <location>
        <begin position="400"/>
        <end position="419"/>
    </location>
</feature>
<feature type="transmembrane region" description="Helical" evidence="5">
    <location>
        <begin position="29"/>
        <end position="48"/>
    </location>
</feature>
<feature type="domain" description="Major facilitator superfamily (MFS) profile" evidence="6">
    <location>
        <begin position="242"/>
        <end position="446"/>
    </location>
</feature>
<dbReference type="EMBL" id="JAGINW010000001">
    <property type="protein sequence ID" value="MBP2325306.1"/>
    <property type="molecule type" value="Genomic_DNA"/>
</dbReference>
<keyword evidence="2 5" id="KW-0812">Transmembrane</keyword>
<evidence type="ECO:0000259" key="6">
    <source>
        <dbReference type="PROSITE" id="PS50850"/>
    </source>
</evidence>
<feature type="transmembrane region" description="Helical" evidence="5">
    <location>
        <begin position="309"/>
        <end position="328"/>
    </location>
</feature>
<dbReference type="InterPro" id="IPR011701">
    <property type="entry name" value="MFS"/>
</dbReference>
<feature type="transmembrane region" description="Helical" evidence="5">
    <location>
        <begin position="334"/>
        <end position="354"/>
    </location>
</feature>
<organism evidence="7 8">
    <name type="scientific">Kibdelosporangium banguiense</name>
    <dbReference type="NCBI Taxonomy" id="1365924"/>
    <lineage>
        <taxon>Bacteria</taxon>
        <taxon>Bacillati</taxon>
        <taxon>Actinomycetota</taxon>
        <taxon>Actinomycetes</taxon>
        <taxon>Pseudonocardiales</taxon>
        <taxon>Pseudonocardiaceae</taxon>
        <taxon>Kibdelosporangium</taxon>
    </lineage>
</organism>
<dbReference type="Pfam" id="PF07690">
    <property type="entry name" value="MFS_1"/>
    <property type="match status" value="1"/>
</dbReference>
<dbReference type="PANTHER" id="PTHR11360">
    <property type="entry name" value="MONOCARBOXYLATE TRANSPORTER"/>
    <property type="match status" value="1"/>
</dbReference>
<evidence type="ECO:0000256" key="4">
    <source>
        <dbReference type="ARBA" id="ARBA00023136"/>
    </source>
</evidence>
<gene>
    <name evidence="7" type="ORF">JOF56_005691</name>
</gene>
<evidence type="ECO:0000313" key="7">
    <source>
        <dbReference type="EMBL" id="MBP2325306.1"/>
    </source>
</evidence>
<feature type="transmembrane region" description="Helical" evidence="5">
    <location>
        <begin position="274"/>
        <end position="297"/>
    </location>
</feature>
<name>A0ABS4TLL1_9PSEU</name>
<dbReference type="InterPro" id="IPR020846">
    <property type="entry name" value="MFS_dom"/>
</dbReference>
<comment type="subcellular location">
    <subcellularLocation>
        <location evidence="1">Cell membrane</location>
        <topology evidence="1">Multi-pass membrane protein</topology>
    </subcellularLocation>
</comment>
<keyword evidence="4 5" id="KW-0472">Membrane</keyword>
<dbReference type="SUPFAM" id="SSF103473">
    <property type="entry name" value="MFS general substrate transporter"/>
    <property type="match status" value="1"/>
</dbReference>
<feature type="transmembrane region" description="Helical" evidence="5">
    <location>
        <begin position="96"/>
        <end position="115"/>
    </location>
</feature>
<keyword evidence="3 5" id="KW-1133">Transmembrane helix</keyword>
<evidence type="ECO:0000256" key="2">
    <source>
        <dbReference type="ARBA" id="ARBA00022692"/>
    </source>
</evidence>
<comment type="caution">
    <text evidence="7">The sequence shown here is derived from an EMBL/GenBank/DDBJ whole genome shotgun (WGS) entry which is preliminary data.</text>
</comment>
<keyword evidence="8" id="KW-1185">Reference proteome</keyword>
<dbReference type="CDD" id="cd17353">
    <property type="entry name" value="MFS_OFA_like"/>
    <property type="match status" value="1"/>
</dbReference>
<feature type="transmembrane region" description="Helical" evidence="5">
    <location>
        <begin position="121"/>
        <end position="144"/>
    </location>
</feature>
<sequence>MYPSVRDCFGRTYQVGPEPQELIGRPRTWMAWLPWAAMAATGVMQYAFGSLVPHLAERGWTIGGTLWLLAAWTVFQAIAGFPTAYLRERGKLGPRAVMVLGAVLMLVGLVSLAHFDSYVAALLGYSVLGGTGAGLVYATCTSTVAKWHPEQMASRVSFVTGAFAYGAVPFAVAFLFTPPAIALDITAVLVALVVAGTGMFFRDPPANWWPPQIDPQEWAVDRRRSPSRAVRQFSVREALRTGVLPLMYFVLLAASAVSLFNVTFFATLGAHMNVGLAVIAFGTAILLGANGASRALAIRVSERLGRRRAIGVVLVAQAIGQICLAGAASSGSVFLLLLAVTLAGAGGGAFYPLFASLAREYFGDRDIAKTHGVVYSAKAFGGVIGVGLAALAVPDWGFPAVFLLSGIAALGSAILSVRLRRPGHVSTLPIMYVVDTMSSVGPGGTR</sequence>
<evidence type="ECO:0000256" key="1">
    <source>
        <dbReference type="ARBA" id="ARBA00004651"/>
    </source>
</evidence>
<reference evidence="7 8" key="1">
    <citation type="submission" date="2021-03" db="EMBL/GenBank/DDBJ databases">
        <title>Sequencing the genomes of 1000 actinobacteria strains.</title>
        <authorList>
            <person name="Klenk H.-P."/>
        </authorList>
    </citation>
    <scope>NUCLEOTIDE SEQUENCE [LARGE SCALE GENOMIC DNA]</scope>
    <source>
        <strain evidence="7 8">DSM 46670</strain>
    </source>
</reference>
<dbReference type="InterPro" id="IPR036259">
    <property type="entry name" value="MFS_trans_sf"/>
</dbReference>
<dbReference type="PROSITE" id="PS50850">
    <property type="entry name" value="MFS"/>
    <property type="match status" value="1"/>
</dbReference>
<dbReference type="PANTHER" id="PTHR11360:SF304">
    <property type="entry name" value="MFS DOMAIN-CONTAINING PROTEIN"/>
    <property type="match status" value="1"/>
</dbReference>